<dbReference type="PaxDb" id="4097-A0A1S4A0I3"/>
<sequence length="376" mass="41831">MQTQQGQSSQMQAQPQLMMHTTGLHNSGQGKQTSQTPAYSFTKEQYDQIVQMLNKVTGTIPSANMAPISSACLVDNKAHGWIIDTGATNHMVSDPNLLSKAEEIKPSNSKQVHLPNGEDLYSGIVIAIGIETGSLYILAPHVAKIQGARSMVVKEAEAKNLQSVAQKEEVDVELWHKRLGTQFDKVVKIIRTDNGTEFVNSTCTELFQALGVMHQRTCAYTPQYNGVAESKYRHILEVARAMRMPSTVMNGASPFEKMYNRKPLLDHLRVMGCLCYAKDVQVHDKFMPRAIPAVLMGYSSVQKGYVLLNLTNNCFFVNKDAAFKENVFPFRNQHTLHSLIFLPPDISTYDPSPGTNSGYNTVVNHEELEPFIDHGV</sequence>
<dbReference type="OrthoDB" id="1938465at2759"/>
<dbReference type="InterPro" id="IPR039537">
    <property type="entry name" value="Retrotran_Ty1/copia-like"/>
</dbReference>
<name>A0A1S4A0I3_TOBAC</name>
<dbReference type="Pfam" id="PF25597">
    <property type="entry name" value="SH3_retrovirus"/>
    <property type="match status" value="1"/>
</dbReference>
<dbReference type="RefSeq" id="XP_016470114.1">
    <property type="nucleotide sequence ID" value="XM_016614628.1"/>
</dbReference>
<evidence type="ECO:0000259" key="1">
    <source>
        <dbReference type="PROSITE" id="PS50994"/>
    </source>
</evidence>
<organism evidence="2">
    <name type="scientific">Nicotiana tabacum</name>
    <name type="common">Common tobacco</name>
    <dbReference type="NCBI Taxonomy" id="4097"/>
    <lineage>
        <taxon>Eukaryota</taxon>
        <taxon>Viridiplantae</taxon>
        <taxon>Streptophyta</taxon>
        <taxon>Embryophyta</taxon>
        <taxon>Tracheophyta</taxon>
        <taxon>Spermatophyta</taxon>
        <taxon>Magnoliopsida</taxon>
        <taxon>eudicotyledons</taxon>
        <taxon>Gunneridae</taxon>
        <taxon>Pentapetalae</taxon>
        <taxon>asterids</taxon>
        <taxon>lamiids</taxon>
        <taxon>Solanales</taxon>
        <taxon>Solanaceae</taxon>
        <taxon>Nicotianoideae</taxon>
        <taxon>Nicotianeae</taxon>
        <taxon>Nicotiana</taxon>
    </lineage>
</organism>
<dbReference type="STRING" id="4097.A0A1S4A0I3"/>
<dbReference type="InterPro" id="IPR036397">
    <property type="entry name" value="RNaseH_sf"/>
</dbReference>
<accession>A0A1S4A0I3</accession>
<dbReference type="OMA" id="STCTELF"/>
<reference evidence="2" key="1">
    <citation type="submission" date="2025-08" db="UniProtKB">
        <authorList>
            <consortium name="RefSeq"/>
        </authorList>
    </citation>
    <scope>IDENTIFICATION</scope>
</reference>
<dbReference type="InterPro" id="IPR057670">
    <property type="entry name" value="SH3_retrovirus"/>
</dbReference>
<proteinExistence type="predicted"/>
<dbReference type="InterPro" id="IPR012337">
    <property type="entry name" value="RNaseH-like_sf"/>
</dbReference>
<dbReference type="PANTHER" id="PTHR42648:SF31">
    <property type="entry name" value="RNA-DIRECTED DNA POLYMERASE"/>
    <property type="match status" value="1"/>
</dbReference>
<protein>
    <recommendedName>
        <fullName evidence="1">Integrase catalytic domain-containing protein</fullName>
    </recommendedName>
</protein>
<dbReference type="SUPFAM" id="SSF53098">
    <property type="entry name" value="Ribonuclease H-like"/>
    <property type="match status" value="1"/>
</dbReference>
<dbReference type="PANTHER" id="PTHR42648">
    <property type="entry name" value="TRANSPOSASE, PUTATIVE-RELATED"/>
    <property type="match status" value="1"/>
</dbReference>
<dbReference type="KEGG" id="nta:107792413"/>
<dbReference type="InterPro" id="IPR001584">
    <property type="entry name" value="Integrase_cat-core"/>
</dbReference>
<evidence type="ECO:0000313" key="2">
    <source>
        <dbReference type="RefSeq" id="XP_016470114.1"/>
    </source>
</evidence>
<dbReference type="AlphaFoldDB" id="A0A1S4A0I3"/>
<dbReference type="GO" id="GO:0015074">
    <property type="term" value="P:DNA integration"/>
    <property type="evidence" value="ECO:0007669"/>
    <property type="project" value="InterPro"/>
</dbReference>
<dbReference type="GO" id="GO:0003676">
    <property type="term" value="F:nucleic acid binding"/>
    <property type="evidence" value="ECO:0007669"/>
    <property type="project" value="InterPro"/>
</dbReference>
<gene>
    <name evidence="2" type="primary">LOC107792413</name>
</gene>
<feature type="domain" description="Integrase catalytic" evidence="1">
    <location>
        <begin position="111"/>
        <end position="237"/>
    </location>
</feature>
<dbReference type="Gene3D" id="3.30.420.10">
    <property type="entry name" value="Ribonuclease H-like superfamily/Ribonuclease H"/>
    <property type="match status" value="1"/>
</dbReference>
<dbReference type="PROSITE" id="PS50994">
    <property type="entry name" value="INTEGRASE"/>
    <property type="match status" value="1"/>
</dbReference>